<evidence type="ECO:0000259" key="1">
    <source>
        <dbReference type="Pfam" id="PF06114"/>
    </source>
</evidence>
<dbReference type="Gene3D" id="1.10.10.2910">
    <property type="match status" value="1"/>
</dbReference>
<evidence type="ECO:0000313" key="5">
    <source>
        <dbReference type="Proteomes" id="UP000321224"/>
    </source>
</evidence>
<comment type="caution">
    <text evidence="2">The sequence shown here is derived from an EMBL/GenBank/DDBJ whole genome shotgun (WGS) entry which is preliminary data.</text>
</comment>
<evidence type="ECO:0000313" key="2">
    <source>
        <dbReference type="EMBL" id="GEL68265.1"/>
    </source>
</evidence>
<protein>
    <recommendedName>
        <fullName evidence="1">IrrE N-terminal-like domain-containing protein</fullName>
    </recommendedName>
</protein>
<proteinExistence type="predicted"/>
<keyword evidence="4" id="KW-1185">Reference proteome</keyword>
<dbReference type="Proteomes" id="UP000198717">
    <property type="component" value="Unassembled WGS sequence"/>
</dbReference>
<reference evidence="3 4" key="1">
    <citation type="submission" date="2016-10" db="EMBL/GenBank/DDBJ databases">
        <authorList>
            <person name="Varghese N."/>
            <person name="Submissions S."/>
        </authorList>
    </citation>
    <scope>NUCLEOTIDE SEQUENCE [LARGE SCALE GENOMIC DNA]</scope>
    <source>
        <strain evidence="3 4">DSM 2260</strain>
    </source>
</reference>
<dbReference type="AlphaFoldDB" id="A0A511H406"/>
<dbReference type="RefSeq" id="WP_090494085.1">
    <property type="nucleotide sequence ID" value="NZ_BJVY01000001.1"/>
</dbReference>
<organism evidence="2 5">
    <name type="scientific">Myxococcus virescens</name>
    <dbReference type="NCBI Taxonomy" id="83456"/>
    <lineage>
        <taxon>Bacteria</taxon>
        <taxon>Pseudomonadati</taxon>
        <taxon>Myxococcota</taxon>
        <taxon>Myxococcia</taxon>
        <taxon>Myxococcales</taxon>
        <taxon>Cystobacterineae</taxon>
        <taxon>Myxococcaceae</taxon>
        <taxon>Myxococcus</taxon>
    </lineage>
</organism>
<evidence type="ECO:0000313" key="3">
    <source>
        <dbReference type="EMBL" id="SDE97873.1"/>
    </source>
</evidence>
<sequence length="242" mass="27157">MMGRWLDEAMAISGLQECTAYPRDLAVEAPYQLSVETVPIPRLTTAHVADWTSKRKVPHPISDTHRDIYGCMVAWKGSALLFHDTGDSEDEQRFTVAHEVAHFVLDHVIPRERALRYFGEGIRPVLDGKRDASLEERLSSVFGQVPLGVQVKLMDRTPSGHLASGAIAEAERRADRLALEFLAPAELVRRMLRTTPGEDGVLRVASRFGLPEDKARGYAHALMRQERAQRFSIIEFLGEDRS</sequence>
<accession>A0A511H406</accession>
<dbReference type="Proteomes" id="UP000321224">
    <property type="component" value="Unassembled WGS sequence"/>
</dbReference>
<gene>
    <name evidence="2" type="ORF">MVI01_00490</name>
    <name evidence="3" type="ORF">SAMN04488504_11652</name>
</gene>
<dbReference type="InterPro" id="IPR010359">
    <property type="entry name" value="IrrE_HExxH"/>
</dbReference>
<dbReference type="EMBL" id="BJVY01000001">
    <property type="protein sequence ID" value="GEL68265.1"/>
    <property type="molecule type" value="Genomic_DNA"/>
</dbReference>
<reference evidence="2 5" key="2">
    <citation type="submission" date="2019-07" db="EMBL/GenBank/DDBJ databases">
        <title>Whole genome shotgun sequence of Myxococcus virescens NBRC 100334.</title>
        <authorList>
            <person name="Hosoyama A."/>
            <person name="Uohara A."/>
            <person name="Ohji S."/>
            <person name="Ichikawa N."/>
        </authorList>
    </citation>
    <scope>NUCLEOTIDE SEQUENCE [LARGE SCALE GENOMIC DNA]</scope>
    <source>
        <strain evidence="2 5">NBRC 100334</strain>
    </source>
</reference>
<dbReference type="Pfam" id="PF06114">
    <property type="entry name" value="Peptidase_M78"/>
    <property type="match status" value="1"/>
</dbReference>
<name>A0A511H406_9BACT</name>
<dbReference type="EMBL" id="FNAJ01000016">
    <property type="protein sequence ID" value="SDE97873.1"/>
    <property type="molecule type" value="Genomic_DNA"/>
</dbReference>
<feature type="domain" description="IrrE N-terminal-like" evidence="1">
    <location>
        <begin position="80"/>
        <end position="112"/>
    </location>
</feature>
<evidence type="ECO:0000313" key="4">
    <source>
        <dbReference type="Proteomes" id="UP000198717"/>
    </source>
</evidence>